<evidence type="ECO:0000313" key="3">
    <source>
        <dbReference type="Proteomes" id="UP000784294"/>
    </source>
</evidence>
<dbReference type="EMBL" id="CAAALY010256652">
    <property type="protein sequence ID" value="VEL38024.1"/>
    <property type="molecule type" value="Genomic_DNA"/>
</dbReference>
<proteinExistence type="predicted"/>
<dbReference type="Proteomes" id="UP000784294">
    <property type="component" value="Unassembled WGS sequence"/>
</dbReference>
<organism evidence="2 3">
    <name type="scientific">Protopolystoma xenopodis</name>
    <dbReference type="NCBI Taxonomy" id="117903"/>
    <lineage>
        <taxon>Eukaryota</taxon>
        <taxon>Metazoa</taxon>
        <taxon>Spiralia</taxon>
        <taxon>Lophotrochozoa</taxon>
        <taxon>Platyhelminthes</taxon>
        <taxon>Monogenea</taxon>
        <taxon>Polyopisthocotylea</taxon>
        <taxon>Polystomatidea</taxon>
        <taxon>Polystomatidae</taxon>
        <taxon>Protopolystoma</taxon>
    </lineage>
</organism>
<protein>
    <submittedName>
        <fullName evidence="2">Uncharacterized protein</fullName>
    </submittedName>
</protein>
<reference evidence="2" key="1">
    <citation type="submission" date="2018-11" db="EMBL/GenBank/DDBJ databases">
        <authorList>
            <consortium name="Pathogen Informatics"/>
        </authorList>
    </citation>
    <scope>NUCLEOTIDE SEQUENCE</scope>
</reference>
<evidence type="ECO:0000256" key="1">
    <source>
        <dbReference type="SAM" id="Phobius"/>
    </source>
</evidence>
<keyword evidence="1" id="KW-0472">Membrane</keyword>
<sequence>MSLVSATTACTTASPFYSQCPAALVLYSFTWTIFILLVIRPSSCPQSLAVLNVYDSYWLLYWTGSRFIGSILLDNYTKAIYLSRSFVFTPLRRIQSLSYTGFSLLYFHLVLQPDWLIGHSVFLYASSLHSAFTLSALPSPHYSSSLCLDMTTLVHLKFSVLPFAYPSWLPGQLRRPASLNYRLPSLPLSLLSTLDSAFQSTFSIFYPIHLFVPRSALTGFVKLCLALPCFTLPSSARPLSSRACRARDRRTCLASRN</sequence>
<feature type="transmembrane region" description="Helical" evidence="1">
    <location>
        <begin position="21"/>
        <end position="39"/>
    </location>
</feature>
<accession>A0A3S5AIV4</accession>
<dbReference type="AlphaFoldDB" id="A0A3S5AIV4"/>
<gene>
    <name evidence="2" type="ORF">PXEA_LOCUS31464</name>
</gene>
<comment type="caution">
    <text evidence="2">The sequence shown here is derived from an EMBL/GenBank/DDBJ whole genome shotgun (WGS) entry which is preliminary data.</text>
</comment>
<keyword evidence="3" id="KW-1185">Reference proteome</keyword>
<evidence type="ECO:0000313" key="2">
    <source>
        <dbReference type="EMBL" id="VEL38024.1"/>
    </source>
</evidence>
<name>A0A3S5AIV4_9PLAT</name>
<keyword evidence="1" id="KW-1133">Transmembrane helix</keyword>
<keyword evidence="1" id="KW-0812">Transmembrane</keyword>